<dbReference type="PROSITE" id="PS00143">
    <property type="entry name" value="INSULINASE"/>
    <property type="match status" value="1"/>
</dbReference>
<dbReference type="InterPro" id="IPR050361">
    <property type="entry name" value="MPP/UQCRC_Complex"/>
</dbReference>
<feature type="domain" description="Peptidase M16 C-terminal" evidence="5">
    <location>
        <begin position="246"/>
        <end position="423"/>
    </location>
</feature>
<dbReference type="Pfam" id="PF05193">
    <property type="entry name" value="Peptidase_M16_C"/>
    <property type="match status" value="1"/>
</dbReference>
<dbReference type="PANTHER" id="PTHR11851">
    <property type="entry name" value="METALLOPROTEASE"/>
    <property type="match status" value="1"/>
</dbReference>
<dbReference type="InterPro" id="IPR001431">
    <property type="entry name" value="Pept_M16_Zn_BS"/>
</dbReference>
<dbReference type="Proteomes" id="UP000031561">
    <property type="component" value="Unassembled WGS sequence"/>
</dbReference>
<comment type="similarity">
    <text evidence="1 2">Belongs to the peptidase M16 family.</text>
</comment>
<comment type="caution">
    <text evidence="6">The sequence shown here is derived from an EMBL/GenBank/DDBJ whole genome shotgun (WGS) entry which is preliminary data.</text>
</comment>
<dbReference type="AlphaFoldDB" id="A0ABD4T4D3"/>
<evidence type="ECO:0000256" key="3">
    <source>
        <dbReference type="SAM" id="Coils"/>
    </source>
</evidence>
<evidence type="ECO:0000259" key="5">
    <source>
        <dbReference type="Pfam" id="PF05193"/>
    </source>
</evidence>
<organism evidence="6 7">
    <name type="scientific">Lyngbya confervoides BDU141951</name>
    <dbReference type="NCBI Taxonomy" id="1574623"/>
    <lineage>
        <taxon>Bacteria</taxon>
        <taxon>Bacillati</taxon>
        <taxon>Cyanobacteriota</taxon>
        <taxon>Cyanophyceae</taxon>
        <taxon>Oscillatoriophycideae</taxon>
        <taxon>Oscillatoriales</taxon>
        <taxon>Microcoleaceae</taxon>
        <taxon>Lyngbya</taxon>
    </lineage>
</organism>
<evidence type="ECO:0000256" key="1">
    <source>
        <dbReference type="ARBA" id="ARBA00007261"/>
    </source>
</evidence>
<feature type="domain" description="Peptidase M16 N-terminal" evidence="4">
    <location>
        <begin position="45"/>
        <end position="95"/>
    </location>
</feature>
<reference evidence="6 7" key="1">
    <citation type="journal article" date="2015" name="Genome Announc.">
        <title>Draft Genome Sequence of Filamentous Marine Cyanobacterium Lyngbya confervoides Strain BDU141951.</title>
        <authorList>
            <person name="Chandrababunaidu M.M."/>
            <person name="Sen D."/>
            <person name="Tripathy S."/>
        </authorList>
    </citation>
    <scope>NUCLEOTIDE SEQUENCE [LARGE SCALE GENOMIC DNA]</scope>
    <source>
        <strain evidence="6 7">BDU141951</strain>
    </source>
</reference>
<dbReference type="Pfam" id="PF00675">
    <property type="entry name" value="Peptidase_M16"/>
    <property type="match status" value="2"/>
</dbReference>
<dbReference type="EMBL" id="JTHE03000064">
    <property type="protein sequence ID" value="MCM1983553.1"/>
    <property type="molecule type" value="Genomic_DNA"/>
</dbReference>
<dbReference type="InterPro" id="IPR007863">
    <property type="entry name" value="Peptidase_M16_C"/>
</dbReference>
<gene>
    <name evidence="6" type="ORF">QQ91_0012065</name>
</gene>
<evidence type="ECO:0000256" key="2">
    <source>
        <dbReference type="RuleBase" id="RU004447"/>
    </source>
</evidence>
<dbReference type="Gene3D" id="3.30.830.10">
    <property type="entry name" value="Metalloenzyme, LuxS/M16 peptidase-like"/>
    <property type="match status" value="2"/>
</dbReference>
<name>A0ABD4T4D3_9CYAN</name>
<dbReference type="InterPro" id="IPR011249">
    <property type="entry name" value="Metalloenz_LuxS/M16"/>
</dbReference>
<proteinExistence type="inferred from homology"/>
<protein>
    <submittedName>
        <fullName evidence="6">Insulinase family protein</fullName>
    </submittedName>
</protein>
<evidence type="ECO:0000313" key="6">
    <source>
        <dbReference type="EMBL" id="MCM1983553.1"/>
    </source>
</evidence>
<feature type="domain" description="Peptidase M16 N-terminal" evidence="4">
    <location>
        <begin position="146"/>
        <end position="237"/>
    </location>
</feature>
<feature type="coiled-coil region" evidence="3">
    <location>
        <begin position="92"/>
        <end position="134"/>
    </location>
</feature>
<dbReference type="InterPro" id="IPR011765">
    <property type="entry name" value="Pept_M16_N"/>
</dbReference>
<keyword evidence="3" id="KW-0175">Coiled coil</keyword>
<dbReference type="RefSeq" id="WP_166282425.1">
    <property type="nucleotide sequence ID" value="NZ_JTHE03000064.1"/>
</dbReference>
<keyword evidence="7" id="KW-1185">Reference proteome</keyword>
<accession>A0ABD4T4D3</accession>
<dbReference type="SUPFAM" id="SSF63411">
    <property type="entry name" value="LuxS/MPP-like metallohydrolase"/>
    <property type="match status" value="2"/>
</dbReference>
<sequence length="492" mass="55628">MSPAWASSAASSARQPQSIQPYLRQVARNITTFRLKNGLKFIVLERHGAPVVSFLTYADVGGANEPDGQTGVAHYLEHLAFKGTRHIGGQNYEQERQILEQQDQLFAQLQQARSNQNAAEVARLEAEFQQLEDQADALVIPNQMGQIVNQEGGVGLNATTSADATQYFYSFPANKLELWMSLESDRFLEPVFREFYKEKEVILEERRMRTDNSPIGKMVEAFLDTAFVQHPYRRPVIGYERDLRALTRQNVQDFFDNYYGPNNLTIGIVGDVNPRQVRRLAQLYFGRYPAHPGVPRLDAVEPPQTQTRTVELKLPSQPWYLEGYHRPAMTDPDEGVYQLIASILSDGRTSRLYKSLVEEQQVALNAQGFNGFPGDKYPNLMLFYALSAPGHSLDEVELALRQEIDRLKSEPVTAQELDRVKTQAKAGLLRSLDSNSGMANLLVEYEVKTGDWRNLFRQLDRLEAVTAADIQRVAQATFSPENRTIGRILSAE</sequence>
<evidence type="ECO:0000259" key="4">
    <source>
        <dbReference type="Pfam" id="PF00675"/>
    </source>
</evidence>
<evidence type="ECO:0000313" key="7">
    <source>
        <dbReference type="Proteomes" id="UP000031561"/>
    </source>
</evidence>
<dbReference type="PANTHER" id="PTHR11851:SF49">
    <property type="entry name" value="MITOCHONDRIAL-PROCESSING PEPTIDASE SUBUNIT ALPHA"/>
    <property type="match status" value="1"/>
</dbReference>